<keyword evidence="2" id="KW-0547">Nucleotide-binding</keyword>
<dbReference type="PANTHER" id="PTHR48013:SF3">
    <property type="entry name" value="PROTEIN KINASE DOMAIN-CONTAINING PROTEIN"/>
    <property type="match status" value="1"/>
</dbReference>
<dbReference type="Gene3D" id="3.30.200.20">
    <property type="entry name" value="Phosphorylase Kinase, domain 1"/>
    <property type="match status" value="1"/>
</dbReference>
<evidence type="ECO:0000256" key="1">
    <source>
        <dbReference type="ARBA" id="ARBA00022679"/>
    </source>
</evidence>
<reference evidence="6" key="1">
    <citation type="submission" date="2011-07" db="EMBL/GenBank/DDBJ databases">
        <authorList>
            <consortium name="Caenorhabditis brenneri Sequencing and Analysis Consortium"/>
            <person name="Wilson R.K."/>
        </authorList>
    </citation>
    <scope>NUCLEOTIDE SEQUENCE [LARGE SCALE GENOMIC DNA]</scope>
    <source>
        <strain evidence="6">PB2801</strain>
    </source>
</reference>
<keyword evidence="6" id="KW-1185">Reference proteome</keyword>
<evidence type="ECO:0000313" key="5">
    <source>
        <dbReference type="EMBL" id="EGT29893.1"/>
    </source>
</evidence>
<dbReference type="OrthoDB" id="10252354at2759"/>
<dbReference type="STRING" id="135651.G0M8N7"/>
<gene>
    <name evidence="5" type="ORF">CAEBREN_30283</name>
</gene>
<accession>G0M8N7</accession>
<keyword evidence="1" id="KW-0808">Transferase</keyword>
<evidence type="ECO:0000256" key="2">
    <source>
        <dbReference type="ARBA" id="ARBA00022741"/>
    </source>
</evidence>
<dbReference type="eggNOG" id="KOG0984">
    <property type="taxonomic scope" value="Eukaryota"/>
</dbReference>
<evidence type="ECO:0000256" key="4">
    <source>
        <dbReference type="ARBA" id="ARBA00022840"/>
    </source>
</evidence>
<dbReference type="SUPFAM" id="SSF56112">
    <property type="entry name" value="Protein kinase-like (PK-like)"/>
    <property type="match status" value="1"/>
</dbReference>
<dbReference type="HOGENOM" id="CLU_065870_0_0_1"/>
<dbReference type="EMBL" id="GL379786">
    <property type="protein sequence ID" value="EGT29893.1"/>
    <property type="molecule type" value="Genomic_DNA"/>
</dbReference>
<dbReference type="GO" id="GO:0005524">
    <property type="term" value="F:ATP binding"/>
    <property type="evidence" value="ECO:0007669"/>
    <property type="project" value="UniProtKB-KW"/>
</dbReference>
<protein>
    <submittedName>
        <fullName evidence="5">Uncharacterized protein</fullName>
    </submittedName>
</protein>
<proteinExistence type="predicted"/>
<dbReference type="Proteomes" id="UP000008068">
    <property type="component" value="Unassembled WGS sequence"/>
</dbReference>
<sequence>MPVLQPKRVARPKLNLVELREPEPDFLKNGPSGNICLSGVTLQVSPDMITGGTPIGSGEGQNSVSRLVYNGIVIARKDVRVQLTLGENNTNINTMLNKKLREVNVIKGCSSCPFIVHFYGYFVHKNQGCVNIHIFMEELALSASYLKKEVDSRNQRIPEFVIGRIVCSVTNALWFLKEKMGEFTDDLVQFVEKLLQKNKDDRPNLNGVQDLAFFKKHDVPFSCIGTGVGNANHSSAERPSVGAWLDDLFFPSN</sequence>
<dbReference type="GO" id="GO:0051403">
    <property type="term" value="P:stress-activated MAPK cascade"/>
    <property type="evidence" value="ECO:0007669"/>
    <property type="project" value="TreeGrafter"/>
</dbReference>
<organism evidence="6">
    <name type="scientific">Caenorhabditis brenneri</name>
    <name type="common">Nematode worm</name>
    <dbReference type="NCBI Taxonomy" id="135651"/>
    <lineage>
        <taxon>Eukaryota</taxon>
        <taxon>Metazoa</taxon>
        <taxon>Ecdysozoa</taxon>
        <taxon>Nematoda</taxon>
        <taxon>Chromadorea</taxon>
        <taxon>Rhabditida</taxon>
        <taxon>Rhabditina</taxon>
        <taxon>Rhabditomorpha</taxon>
        <taxon>Rhabditoidea</taxon>
        <taxon>Rhabditidae</taxon>
        <taxon>Peloderinae</taxon>
        <taxon>Caenorhabditis</taxon>
    </lineage>
</organism>
<dbReference type="GO" id="GO:0004708">
    <property type="term" value="F:MAP kinase kinase activity"/>
    <property type="evidence" value="ECO:0007669"/>
    <property type="project" value="TreeGrafter"/>
</dbReference>
<keyword evidence="3" id="KW-0418">Kinase</keyword>
<evidence type="ECO:0000256" key="3">
    <source>
        <dbReference type="ARBA" id="ARBA00022777"/>
    </source>
</evidence>
<dbReference type="PANTHER" id="PTHR48013">
    <property type="entry name" value="DUAL SPECIFICITY MITOGEN-ACTIVATED PROTEIN KINASE KINASE 5-RELATED"/>
    <property type="match status" value="1"/>
</dbReference>
<evidence type="ECO:0000313" key="6">
    <source>
        <dbReference type="Proteomes" id="UP000008068"/>
    </source>
</evidence>
<name>G0M8N7_CAEBE</name>
<dbReference type="AlphaFoldDB" id="G0M8N7"/>
<dbReference type="InterPro" id="IPR011009">
    <property type="entry name" value="Kinase-like_dom_sf"/>
</dbReference>
<dbReference type="InParanoid" id="G0M8N7"/>
<keyword evidence="4" id="KW-0067">ATP-binding</keyword>